<name>A0A1F5P7X4_9BACT</name>
<comment type="caution">
    <text evidence="1">The sequence shown here is derived from an EMBL/GenBank/DDBJ whole genome shotgun (WGS) entry which is preliminary data.</text>
</comment>
<dbReference type="EMBL" id="MFES01000016">
    <property type="protein sequence ID" value="OGE86039.1"/>
    <property type="molecule type" value="Genomic_DNA"/>
</dbReference>
<evidence type="ECO:0000313" key="2">
    <source>
        <dbReference type="Proteomes" id="UP000176786"/>
    </source>
</evidence>
<dbReference type="AlphaFoldDB" id="A0A1F5P7X4"/>
<dbReference type="Proteomes" id="UP000176786">
    <property type="component" value="Unassembled WGS sequence"/>
</dbReference>
<dbReference type="STRING" id="1817832.A3J48_03335"/>
<protein>
    <submittedName>
        <fullName evidence="1">Uncharacterized protein</fullName>
    </submittedName>
</protein>
<proteinExistence type="predicted"/>
<reference evidence="1 2" key="1">
    <citation type="journal article" date="2016" name="Nat. Commun.">
        <title>Thousands of microbial genomes shed light on interconnected biogeochemical processes in an aquifer system.</title>
        <authorList>
            <person name="Anantharaman K."/>
            <person name="Brown C.T."/>
            <person name="Hug L.A."/>
            <person name="Sharon I."/>
            <person name="Castelle C.J."/>
            <person name="Probst A.J."/>
            <person name="Thomas B.C."/>
            <person name="Singh A."/>
            <person name="Wilkins M.J."/>
            <person name="Karaoz U."/>
            <person name="Brodie E.L."/>
            <person name="Williams K.H."/>
            <person name="Hubbard S.S."/>
            <person name="Banfield J.F."/>
        </authorList>
    </citation>
    <scope>NUCLEOTIDE SEQUENCE [LARGE SCALE GENOMIC DNA]</scope>
</reference>
<gene>
    <name evidence="1" type="ORF">A3J48_03335</name>
</gene>
<accession>A0A1F5P7X4</accession>
<sequence length="264" mass="30904">MNRFEGIDFIHPEAEVQPLYGQGRFAEVASLKLPENLKGKYNFGWIVKVYREPYLESGEADAAEAVKSLKNRREFLKYYFQELPNFVVDSQYVMGGSADSPTIYEFQEEISPRLSFDQGLSLNDICVAQLFNDLNEQQQEAAQVRNQRFSKAWANFDRNRRLNLRRQLTTLVELLNEMPNWRPVQEGSEQFREFEHHVIDLHGLDNILVDQQGNLRLVDTNFLFDLENPTRLMNDKASLENYQLDIDMVKFALRKVISELDKIE</sequence>
<organism evidence="1 2">
    <name type="scientific">Candidatus Doudnabacteria bacterium RIFCSPHIGHO2_02_FULL_46_11</name>
    <dbReference type="NCBI Taxonomy" id="1817832"/>
    <lineage>
        <taxon>Bacteria</taxon>
        <taxon>Candidatus Doudnaibacteriota</taxon>
    </lineage>
</organism>
<evidence type="ECO:0000313" key="1">
    <source>
        <dbReference type="EMBL" id="OGE86039.1"/>
    </source>
</evidence>